<dbReference type="PANTHER" id="PTHR32522">
    <property type="match status" value="1"/>
</dbReference>
<evidence type="ECO:0000313" key="8">
    <source>
        <dbReference type="EMBL" id="GAG86966.1"/>
    </source>
</evidence>
<feature type="non-terminal residue" evidence="8">
    <location>
        <position position="321"/>
    </location>
</feature>
<keyword evidence="5 6" id="KW-0472">Membrane</keyword>
<proteinExistence type="predicted"/>
<sequence>MLEENNRYVTMKIQYEGNPEGIEKITGSNNYKFDLFKAMGYNETTLYPSEKMFIAIIGTFMSEIEINILSTDIIDVSPKNFQFSDDLIQDLEEIIWLADIEFDINSLTNYEFIPNWVNIFGVNKLYTLPINPINESDIINFLDIIGFDGLPYILPGFSRFKSSVSAANRGGVLIAQENFIEYMDIPEPAFIDKIFIKLTDKKLPQIDQIEVEIENKFESNYDFYITNVERSIRNQEQTFMYLNMLFQLITMATVVICLFGLLSASYSTILERKKEIAIVRTLGLKGNSVNRMFIIEAFIIMISSGAVGVLVGWLTAWLLTS</sequence>
<dbReference type="InterPro" id="IPR003838">
    <property type="entry name" value="ABC3_permease_C"/>
</dbReference>
<reference evidence="8" key="1">
    <citation type="journal article" date="2014" name="Front. Microbiol.">
        <title>High frequency of phylogenetically diverse reductive dehalogenase-homologous genes in deep subseafloor sedimentary metagenomes.</title>
        <authorList>
            <person name="Kawai M."/>
            <person name="Futagami T."/>
            <person name="Toyoda A."/>
            <person name="Takaki Y."/>
            <person name="Nishi S."/>
            <person name="Hori S."/>
            <person name="Arai W."/>
            <person name="Tsubouchi T."/>
            <person name="Morono Y."/>
            <person name="Uchiyama I."/>
            <person name="Ito T."/>
            <person name="Fujiyama A."/>
            <person name="Inagaki F."/>
            <person name="Takami H."/>
        </authorList>
    </citation>
    <scope>NUCLEOTIDE SEQUENCE</scope>
    <source>
        <strain evidence="8">Expedition CK06-06</strain>
    </source>
</reference>
<keyword evidence="2" id="KW-1003">Cell membrane</keyword>
<evidence type="ECO:0000256" key="2">
    <source>
        <dbReference type="ARBA" id="ARBA00022475"/>
    </source>
</evidence>
<feature type="domain" description="ABC3 transporter permease C-terminal" evidence="7">
    <location>
        <begin position="252"/>
        <end position="319"/>
    </location>
</feature>
<dbReference type="PANTHER" id="PTHR32522:SF3">
    <property type="entry name" value="ABC3 TRANSPORTER PERMEASE PROTEIN DOMAIN-CONTAINING PROTEIN"/>
    <property type="match status" value="1"/>
</dbReference>
<comment type="subcellular location">
    <subcellularLocation>
        <location evidence="1">Cell membrane</location>
        <topology evidence="1">Multi-pass membrane protein</topology>
    </subcellularLocation>
</comment>
<feature type="transmembrane region" description="Helical" evidence="6">
    <location>
        <begin position="239"/>
        <end position="264"/>
    </location>
</feature>
<evidence type="ECO:0000256" key="5">
    <source>
        <dbReference type="ARBA" id="ARBA00023136"/>
    </source>
</evidence>
<dbReference type="GO" id="GO:0005886">
    <property type="term" value="C:plasma membrane"/>
    <property type="evidence" value="ECO:0007669"/>
    <property type="project" value="UniProtKB-SubCell"/>
</dbReference>
<name>X1CRU9_9ZZZZ</name>
<organism evidence="8">
    <name type="scientific">marine sediment metagenome</name>
    <dbReference type="NCBI Taxonomy" id="412755"/>
    <lineage>
        <taxon>unclassified sequences</taxon>
        <taxon>metagenomes</taxon>
        <taxon>ecological metagenomes</taxon>
    </lineage>
</organism>
<keyword evidence="4 6" id="KW-1133">Transmembrane helix</keyword>
<evidence type="ECO:0000259" key="7">
    <source>
        <dbReference type="Pfam" id="PF02687"/>
    </source>
</evidence>
<evidence type="ECO:0000256" key="1">
    <source>
        <dbReference type="ARBA" id="ARBA00004651"/>
    </source>
</evidence>
<comment type="caution">
    <text evidence="8">The sequence shown here is derived from an EMBL/GenBank/DDBJ whole genome shotgun (WGS) entry which is preliminary data.</text>
</comment>
<accession>X1CRU9</accession>
<dbReference type="Pfam" id="PF02687">
    <property type="entry name" value="FtsX"/>
    <property type="match status" value="1"/>
</dbReference>
<gene>
    <name evidence="8" type="ORF">S01H4_22374</name>
</gene>
<dbReference type="EMBL" id="BART01010245">
    <property type="protein sequence ID" value="GAG86966.1"/>
    <property type="molecule type" value="Genomic_DNA"/>
</dbReference>
<evidence type="ECO:0000256" key="4">
    <source>
        <dbReference type="ARBA" id="ARBA00022989"/>
    </source>
</evidence>
<evidence type="ECO:0000256" key="3">
    <source>
        <dbReference type="ARBA" id="ARBA00022692"/>
    </source>
</evidence>
<keyword evidence="3 6" id="KW-0812">Transmembrane</keyword>
<protein>
    <recommendedName>
        <fullName evidence="7">ABC3 transporter permease C-terminal domain-containing protein</fullName>
    </recommendedName>
</protein>
<dbReference type="AlphaFoldDB" id="X1CRU9"/>
<evidence type="ECO:0000256" key="6">
    <source>
        <dbReference type="SAM" id="Phobius"/>
    </source>
</evidence>
<feature type="transmembrane region" description="Helical" evidence="6">
    <location>
        <begin position="293"/>
        <end position="319"/>
    </location>
</feature>